<keyword evidence="1" id="KW-1133">Transmembrane helix</keyword>
<name>A0A6G8PUR5_9ACTN</name>
<reference evidence="2 3" key="1">
    <citation type="submission" date="2019-10" db="EMBL/GenBank/DDBJ databases">
        <title>Rubrobacter sp nov SCSIO 52915 isolated from a deep-sea sediment in the South China Sea.</title>
        <authorList>
            <person name="Chen R.W."/>
        </authorList>
    </citation>
    <scope>NUCLEOTIDE SEQUENCE [LARGE SCALE GENOMIC DNA]</scope>
    <source>
        <strain evidence="2 3">SCSIO 52915</strain>
    </source>
</reference>
<feature type="transmembrane region" description="Helical" evidence="1">
    <location>
        <begin position="36"/>
        <end position="59"/>
    </location>
</feature>
<gene>
    <name evidence="2" type="ORF">GBA65_05065</name>
</gene>
<protein>
    <submittedName>
        <fullName evidence="2">Uncharacterized protein</fullName>
    </submittedName>
</protein>
<evidence type="ECO:0000256" key="1">
    <source>
        <dbReference type="SAM" id="Phobius"/>
    </source>
</evidence>
<dbReference type="RefSeq" id="WP_166395669.1">
    <property type="nucleotide sequence ID" value="NZ_CP045121.1"/>
</dbReference>
<sequence>MSGIALALLFSTVVCVAVGATSIAVAVRERGRGSAAWAWLLPGVAGVVLLVGCAVRLVLIAA</sequence>
<keyword evidence="1" id="KW-0472">Membrane</keyword>
<accession>A0A6G8PUR5</accession>
<proteinExistence type="predicted"/>
<keyword evidence="3" id="KW-1185">Reference proteome</keyword>
<evidence type="ECO:0000313" key="3">
    <source>
        <dbReference type="Proteomes" id="UP000502706"/>
    </source>
</evidence>
<evidence type="ECO:0000313" key="2">
    <source>
        <dbReference type="EMBL" id="QIN77992.1"/>
    </source>
</evidence>
<organism evidence="2 3">
    <name type="scientific">Rubrobacter marinus</name>
    <dbReference type="NCBI Taxonomy" id="2653852"/>
    <lineage>
        <taxon>Bacteria</taxon>
        <taxon>Bacillati</taxon>
        <taxon>Actinomycetota</taxon>
        <taxon>Rubrobacteria</taxon>
        <taxon>Rubrobacterales</taxon>
        <taxon>Rubrobacteraceae</taxon>
        <taxon>Rubrobacter</taxon>
    </lineage>
</organism>
<dbReference type="Proteomes" id="UP000502706">
    <property type="component" value="Chromosome"/>
</dbReference>
<dbReference type="KEGG" id="rmar:GBA65_05065"/>
<dbReference type="AlphaFoldDB" id="A0A6G8PUR5"/>
<keyword evidence="1" id="KW-0812">Transmembrane</keyword>
<dbReference type="EMBL" id="CP045121">
    <property type="protein sequence ID" value="QIN77992.1"/>
    <property type="molecule type" value="Genomic_DNA"/>
</dbReference>